<evidence type="ECO:0000313" key="2">
    <source>
        <dbReference type="Proteomes" id="UP001054902"/>
    </source>
</evidence>
<keyword evidence="2" id="KW-1185">Reference proteome</keyword>
<organism evidence="1 2">
    <name type="scientific">Chaetoceros tenuissimus</name>
    <dbReference type="NCBI Taxonomy" id="426638"/>
    <lineage>
        <taxon>Eukaryota</taxon>
        <taxon>Sar</taxon>
        <taxon>Stramenopiles</taxon>
        <taxon>Ochrophyta</taxon>
        <taxon>Bacillariophyta</taxon>
        <taxon>Coscinodiscophyceae</taxon>
        <taxon>Chaetocerotophycidae</taxon>
        <taxon>Chaetocerotales</taxon>
        <taxon>Chaetocerotaceae</taxon>
        <taxon>Chaetoceros</taxon>
    </lineage>
</organism>
<dbReference type="AlphaFoldDB" id="A0AAD3HAW0"/>
<proteinExistence type="predicted"/>
<evidence type="ECO:0000313" key="1">
    <source>
        <dbReference type="EMBL" id="GFH56359.1"/>
    </source>
</evidence>
<accession>A0AAD3HAW0</accession>
<dbReference type="EMBL" id="BLLK01000051">
    <property type="protein sequence ID" value="GFH56359.1"/>
    <property type="molecule type" value="Genomic_DNA"/>
</dbReference>
<comment type="caution">
    <text evidence="1">The sequence shown here is derived from an EMBL/GenBank/DDBJ whole genome shotgun (WGS) entry which is preliminary data.</text>
</comment>
<reference evidence="1 2" key="1">
    <citation type="journal article" date="2021" name="Sci. Rep.">
        <title>The genome of the diatom Chaetoceros tenuissimus carries an ancient integrated fragment of an extant virus.</title>
        <authorList>
            <person name="Hongo Y."/>
            <person name="Kimura K."/>
            <person name="Takaki Y."/>
            <person name="Yoshida Y."/>
            <person name="Baba S."/>
            <person name="Kobayashi G."/>
            <person name="Nagasaki K."/>
            <person name="Hano T."/>
            <person name="Tomaru Y."/>
        </authorList>
    </citation>
    <scope>NUCLEOTIDE SEQUENCE [LARGE SCALE GENOMIC DNA]</scope>
    <source>
        <strain evidence="1 2">NIES-3715</strain>
    </source>
</reference>
<gene>
    <name evidence="1" type="ORF">CTEN210_12835</name>
</gene>
<name>A0AAD3HAW0_9STRA</name>
<dbReference type="Proteomes" id="UP001054902">
    <property type="component" value="Unassembled WGS sequence"/>
</dbReference>
<sequence length="135" mass="15120">MNHYGIACDEDQVYESEKVSVPNVRKMLDSMKTASFANLIAIDIIEQGLNLNHSSETGRFCEVQYRDVGSIKVNASSDPKVHINIIKHALQRYRDTFIIEQVNPIIEKVGLKISSLSKTGFVGSFTFSFKVVPLV</sequence>
<protein>
    <submittedName>
        <fullName evidence="1">Uncharacterized protein</fullName>
    </submittedName>
</protein>